<dbReference type="AlphaFoldDB" id="A0A1I6GPJ2"/>
<gene>
    <name evidence="2" type="ORF">SAMN04487947_1461</name>
</gene>
<dbReference type="STRING" id="553469.SAMN04487947_1461"/>
<name>A0A1I6GPJ2_9EURY</name>
<protein>
    <submittedName>
        <fullName evidence="2">Cys-tRNA(Pro) deacylase, prolyl-tRNA editing enzyme YbaK/EbsC</fullName>
    </submittedName>
</protein>
<sequence length="173" mass="18188">MHRRASEFAAAARDRYDFEVTVEEFPEGTKTAEDAAAAVGCDVGQIASSLVFEVSEPGSEGDGTPPRDAAESLVVVVTSGANRVDESRLAAHLGVAPADVSMADPDDVRARLGWSIGGVPPFCHETAVPVLFDESLSRYDTVWAAAGTPEAVFPVSPAELRRLADAETITVSE</sequence>
<dbReference type="Gene3D" id="3.90.960.10">
    <property type="entry name" value="YbaK/aminoacyl-tRNA synthetase-associated domain"/>
    <property type="match status" value="1"/>
</dbReference>
<dbReference type="SUPFAM" id="SSF55826">
    <property type="entry name" value="YbaK/ProRS associated domain"/>
    <property type="match status" value="1"/>
</dbReference>
<dbReference type="EMBL" id="FOYT01000001">
    <property type="protein sequence ID" value="SFR43977.1"/>
    <property type="molecule type" value="Genomic_DNA"/>
</dbReference>
<evidence type="ECO:0000259" key="1">
    <source>
        <dbReference type="Pfam" id="PF04073"/>
    </source>
</evidence>
<dbReference type="PANTHER" id="PTHR30411">
    <property type="entry name" value="CYTOPLASMIC PROTEIN"/>
    <property type="match status" value="1"/>
</dbReference>
<feature type="domain" description="YbaK/aminoacyl-tRNA synthetase-associated" evidence="1">
    <location>
        <begin position="27"/>
        <end position="163"/>
    </location>
</feature>
<dbReference type="GO" id="GO:0002161">
    <property type="term" value="F:aminoacyl-tRNA deacylase activity"/>
    <property type="evidence" value="ECO:0007669"/>
    <property type="project" value="InterPro"/>
</dbReference>
<proteinExistence type="predicted"/>
<dbReference type="Proteomes" id="UP000198531">
    <property type="component" value="Unassembled WGS sequence"/>
</dbReference>
<dbReference type="Pfam" id="PF04073">
    <property type="entry name" value="tRNA_edit"/>
    <property type="match status" value="1"/>
</dbReference>
<dbReference type="PANTHER" id="PTHR30411:SF1">
    <property type="entry name" value="CYTOPLASMIC PROTEIN"/>
    <property type="match status" value="1"/>
</dbReference>
<organism evidence="2 3">
    <name type="scientific">Halogeometricum rufum</name>
    <dbReference type="NCBI Taxonomy" id="553469"/>
    <lineage>
        <taxon>Archaea</taxon>
        <taxon>Methanobacteriati</taxon>
        <taxon>Methanobacteriota</taxon>
        <taxon>Stenosarchaea group</taxon>
        <taxon>Halobacteria</taxon>
        <taxon>Halobacteriales</taxon>
        <taxon>Haloferacaceae</taxon>
        <taxon>Halogeometricum</taxon>
    </lineage>
</organism>
<dbReference type="InterPro" id="IPR036754">
    <property type="entry name" value="YbaK/aa-tRNA-synt-asso_dom_sf"/>
</dbReference>
<accession>A0A1I6GPJ2</accession>
<dbReference type="OrthoDB" id="27691at2157"/>
<evidence type="ECO:0000313" key="2">
    <source>
        <dbReference type="EMBL" id="SFR43977.1"/>
    </source>
</evidence>
<dbReference type="RefSeq" id="WP_089807068.1">
    <property type="nucleotide sequence ID" value="NZ_FOYT01000001.1"/>
</dbReference>
<dbReference type="InterPro" id="IPR007214">
    <property type="entry name" value="YbaK/aa-tRNA-synth-assoc-dom"/>
</dbReference>
<reference evidence="3" key="1">
    <citation type="submission" date="2016-10" db="EMBL/GenBank/DDBJ databases">
        <authorList>
            <person name="Varghese N."/>
            <person name="Submissions S."/>
        </authorList>
    </citation>
    <scope>NUCLEOTIDE SEQUENCE [LARGE SCALE GENOMIC DNA]</scope>
    <source>
        <strain evidence="3">CGMCC 1.7736</strain>
    </source>
</reference>
<keyword evidence="3" id="KW-1185">Reference proteome</keyword>
<dbReference type="CDD" id="cd04333">
    <property type="entry name" value="ProX_deacylase"/>
    <property type="match status" value="1"/>
</dbReference>
<evidence type="ECO:0000313" key="3">
    <source>
        <dbReference type="Proteomes" id="UP000198531"/>
    </source>
</evidence>